<keyword evidence="5" id="KW-1133">Transmembrane helix</keyword>
<reference evidence="9 10" key="1">
    <citation type="submission" date="2015-12" db="EMBL/GenBank/DDBJ databases">
        <title>Genome sequence of Corynebacterium AS 1.542.</title>
        <authorList>
            <person name="Yang J."/>
            <person name="Yang S."/>
        </authorList>
    </citation>
    <scope>NUCLEOTIDE SEQUENCE [LARGE SCALE GENOMIC DNA]</scope>
    <source>
        <strain evidence="9 10">AS 1.542</strain>
    </source>
</reference>
<feature type="signal peptide" evidence="6">
    <location>
        <begin position="1"/>
        <end position="39"/>
    </location>
</feature>
<dbReference type="CDD" id="cd15482">
    <property type="entry name" value="Sialidase_non-viral"/>
    <property type="match status" value="1"/>
</dbReference>
<name>A0AB36IE76_CORGT</name>
<dbReference type="EMBL" id="LOQT01000011">
    <property type="protein sequence ID" value="OKX84072.1"/>
    <property type="molecule type" value="Genomic_DNA"/>
</dbReference>
<dbReference type="EC" id="3.2.1.18" evidence="3"/>
<comment type="catalytic activity">
    <reaction evidence="1">
        <text>Hydrolysis of alpha-(2-&gt;3)-, alpha-(2-&gt;6)-, alpha-(2-&gt;8)- glycosidic linkages of terminal sialic acid residues in oligosaccharides, glycoproteins, glycolipids, colominic acid and synthetic substrates.</text>
        <dbReference type="EC" id="3.2.1.18"/>
    </reaction>
</comment>
<evidence type="ECO:0000256" key="3">
    <source>
        <dbReference type="ARBA" id="ARBA00012733"/>
    </source>
</evidence>
<feature type="domain" description="Alpha-galactosidase NEW3" evidence="7">
    <location>
        <begin position="428"/>
        <end position="498"/>
    </location>
</feature>
<dbReference type="InterPro" id="IPR026856">
    <property type="entry name" value="Sialidase_fam"/>
</dbReference>
<dbReference type="InterPro" id="IPR036278">
    <property type="entry name" value="Sialidase_sf"/>
</dbReference>
<evidence type="ECO:0000259" key="8">
    <source>
        <dbReference type="Pfam" id="PF13088"/>
    </source>
</evidence>
<dbReference type="Proteomes" id="UP000186091">
    <property type="component" value="Unassembled WGS sequence"/>
</dbReference>
<evidence type="ECO:0000313" key="10">
    <source>
        <dbReference type="Proteomes" id="UP000186091"/>
    </source>
</evidence>
<dbReference type="GO" id="GO:0004308">
    <property type="term" value="F:exo-alpha-sialidase activity"/>
    <property type="evidence" value="ECO:0007669"/>
    <property type="project" value="UniProtKB-EC"/>
</dbReference>
<dbReference type="InterPro" id="IPR018905">
    <property type="entry name" value="A-galactase_NEW3"/>
</dbReference>
<dbReference type="Pfam" id="PF10633">
    <property type="entry name" value="NPCBM_assoc"/>
    <property type="match status" value="1"/>
</dbReference>
<comment type="similarity">
    <text evidence="2">Belongs to the glycosyl hydrolase 33 family.</text>
</comment>
<dbReference type="PANTHER" id="PTHR10628:SF30">
    <property type="entry name" value="EXO-ALPHA-SIALIDASE"/>
    <property type="match status" value="1"/>
</dbReference>
<feature type="chain" id="PRO_5044173211" description="exo-alpha-sialidase" evidence="6">
    <location>
        <begin position="40"/>
        <end position="919"/>
    </location>
</feature>
<evidence type="ECO:0000256" key="1">
    <source>
        <dbReference type="ARBA" id="ARBA00000427"/>
    </source>
</evidence>
<dbReference type="GO" id="GO:0016020">
    <property type="term" value="C:membrane"/>
    <property type="evidence" value="ECO:0007669"/>
    <property type="project" value="TreeGrafter"/>
</dbReference>
<dbReference type="SUPFAM" id="SSF50939">
    <property type="entry name" value="Sialidases"/>
    <property type="match status" value="1"/>
</dbReference>
<feature type="compositionally biased region" description="Acidic residues" evidence="4">
    <location>
        <begin position="859"/>
        <end position="884"/>
    </location>
</feature>
<dbReference type="GO" id="GO:0009313">
    <property type="term" value="P:oligosaccharide catabolic process"/>
    <property type="evidence" value="ECO:0007669"/>
    <property type="project" value="TreeGrafter"/>
</dbReference>
<feature type="region of interest" description="Disordered" evidence="4">
    <location>
        <begin position="859"/>
        <end position="890"/>
    </location>
</feature>
<accession>A0AB36IE76</accession>
<dbReference type="InterPro" id="IPR006311">
    <property type="entry name" value="TAT_signal"/>
</dbReference>
<keyword evidence="5" id="KW-0472">Membrane</keyword>
<evidence type="ECO:0000259" key="7">
    <source>
        <dbReference type="Pfam" id="PF10633"/>
    </source>
</evidence>
<evidence type="ECO:0000313" key="9">
    <source>
        <dbReference type="EMBL" id="OKX84072.1"/>
    </source>
</evidence>
<evidence type="ECO:0000256" key="5">
    <source>
        <dbReference type="SAM" id="Phobius"/>
    </source>
</evidence>
<dbReference type="InterPro" id="IPR013783">
    <property type="entry name" value="Ig-like_fold"/>
</dbReference>
<evidence type="ECO:0000256" key="6">
    <source>
        <dbReference type="SAM" id="SignalP"/>
    </source>
</evidence>
<dbReference type="AlphaFoldDB" id="A0AB36IE76"/>
<sequence length="919" mass="97683">MGLPFKKAGPLSRRKAVFSALGAAALIGAALPTIPTAQAQTPTGYGFDATASIGEEPEFSTQQLADGGTLGFDCYRIPSLGVAPNGNVLASWDGRPNNCSDAPQPNSIVGKVSTDNGATWGEQHDISAGITAEPKTGYSDPSIVVDWERGDVFNFHVKSFDAGYFTSQPGTDPDDRNVAHVAYAKSSDNGSTWVADTVITDQVVADDTWDSRFATSGNGIQLQYGAYKGRLVQPSVTRMTNGRVAAVAMLSDDHGATWYPSVPWGNSMDENKIVELSDGTLMNNSRSSGADTYRKVSYSTDGGVTWTEPTLDTQLPDPRNNASLIRVFPTAPEGSAQAKVLLFSNTATTSGRTNGTVRMSCDDGQTWPVSKVFEPGAIQYTSMATLPNGDIGMLWENSGSNIDIFYSQFNLSWLEAGCIGVDADETSVTAGETTTMNVTLTNPFDNAIFDRAVSLELPEGWQAEDVRVSIPSGESVTIPVQVTAPLVADNGELPVEVSILDGADRYTGRLNLTVQGGQEPAPISVKVSIPNLKDTYVAGEKISINFAVNNPFDVTVNSVPSLGEGENWMPANLRGFDPEQGTPNCRYKHLGANKSYDCTTTTYEVSDLDVERGYVDIPTVWTFTNSAGEMVWSKNVDVPRIELNGTQGTVTDAIVTVDPINPVHSNGQSQTVEVQANVISEGDLPAGSKVAFYLDSSPIDTAAVDAEGHASISIDVDNIASEQTERTFEVRARLVVPEDAPRSIARDALARFTVLPEQVQQNSLVIMNHPDVVSDGQTTTIVIAAKATAHDGSPVAIGTLITFRVNGIERDVVPTNAQGTAKLQLDLKPVNTEDEEYEVTVEAELDELTAQTTFKVLAGEEEEPTSTEEQPSETEQPSEPEEEPTGVAGSSNGGSFAALLALLAALGGIVGAVLGLLKL</sequence>
<dbReference type="Pfam" id="PF13088">
    <property type="entry name" value="BNR_2"/>
    <property type="match status" value="1"/>
</dbReference>
<dbReference type="GO" id="GO:0005737">
    <property type="term" value="C:cytoplasm"/>
    <property type="evidence" value="ECO:0007669"/>
    <property type="project" value="TreeGrafter"/>
</dbReference>
<dbReference type="Gene3D" id="2.60.40.10">
    <property type="entry name" value="Immunoglobulins"/>
    <property type="match status" value="1"/>
</dbReference>
<feature type="domain" description="Sialidase" evidence="8">
    <location>
        <begin position="107"/>
        <end position="393"/>
    </location>
</feature>
<evidence type="ECO:0000256" key="4">
    <source>
        <dbReference type="SAM" id="MobiDB-lite"/>
    </source>
</evidence>
<feature type="transmembrane region" description="Helical" evidence="5">
    <location>
        <begin position="896"/>
        <end position="917"/>
    </location>
</feature>
<evidence type="ECO:0000256" key="2">
    <source>
        <dbReference type="ARBA" id="ARBA00009348"/>
    </source>
</evidence>
<proteinExistence type="inferred from homology"/>
<dbReference type="PROSITE" id="PS51318">
    <property type="entry name" value="TAT"/>
    <property type="match status" value="1"/>
</dbReference>
<keyword evidence="5" id="KW-0812">Transmembrane</keyword>
<keyword evidence="6" id="KW-0732">Signal</keyword>
<protein>
    <recommendedName>
        <fullName evidence="3">exo-alpha-sialidase</fullName>
        <ecNumber evidence="3">3.2.1.18</ecNumber>
    </recommendedName>
</protein>
<dbReference type="RefSeq" id="WP_003856086.1">
    <property type="nucleotide sequence ID" value="NZ_JAAOYN010000001.1"/>
</dbReference>
<gene>
    <name evidence="9" type="ORF">AUP69_02315</name>
</gene>
<dbReference type="PANTHER" id="PTHR10628">
    <property type="entry name" value="SIALIDASE"/>
    <property type="match status" value="1"/>
</dbReference>
<dbReference type="GO" id="GO:0006689">
    <property type="term" value="P:ganglioside catabolic process"/>
    <property type="evidence" value="ECO:0007669"/>
    <property type="project" value="TreeGrafter"/>
</dbReference>
<dbReference type="InterPro" id="IPR011040">
    <property type="entry name" value="Sialidase"/>
</dbReference>
<comment type="caution">
    <text evidence="9">The sequence shown here is derived from an EMBL/GenBank/DDBJ whole genome shotgun (WGS) entry which is preliminary data.</text>
</comment>
<organism evidence="9 10">
    <name type="scientific">Corynebacterium glutamicum</name>
    <name type="common">Brevibacterium saccharolyticum</name>
    <dbReference type="NCBI Taxonomy" id="1718"/>
    <lineage>
        <taxon>Bacteria</taxon>
        <taxon>Bacillati</taxon>
        <taxon>Actinomycetota</taxon>
        <taxon>Actinomycetes</taxon>
        <taxon>Mycobacteriales</taxon>
        <taxon>Corynebacteriaceae</taxon>
        <taxon>Corynebacterium</taxon>
    </lineage>
</organism>
<dbReference type="Gene3D" id="2.120.10.10">
    <property type="match status" value="1"/>
</dbReference>